<proteinExistence type="inferred from homology"/>
<keyword evidence="10" id="KW-1003">Cell membrane</keyword>
<feature type="transmembrane region" description="Helical" evidence="10">
    <location>
        <begin position="211"/>
        <end position="231"/>
    </location>
</feature>
<dbReference type="GO" id="GO:0022900">
    <property type="term" value="P:electron transport chain"/>
    <property type="evidence" value="ECO:0007669"/>
    <property type="project" value="UniProtKB-UniRule"/>
</dbReference>
<keyword evidence="7 10" id="KW-0249">Electron transport</keyword>
<evidence type="ECO:0000256" key="2">
    <source>
        <dbReference type="ARBA" id="ARBA00022553"/>
    </source>
</evidence>
<keyword evidence="4 10" id="KW-0288">FMN</keyword>
<evidence type="ECO:0000256" key="4">
    <source>
        <dbReference type="ARBA" id="ARBA00022643"/>
    </source>
</evidence>
<dbReference type="NCBIfam" id="NF002011">
    <property type="entry name" value="PRK00816.1"/>
    <property type="match status" value="1"/>
</dbReference>
<keyword evidence="5 10" id="KW-0812">Transmembrane</keyword>
<keyword evidence="2 10" id="KW-0597">Phosphoprotein</keyword>
<dbReference type="HAMAP" id="MF_00462">
    <property type="entry name" value="RsxD_RnfD"/>
    <property type="match status" value="1"/>
</dbReference>
<dbReference type="PANTHER" id="PTHR30578">
    <property type="entry name" value="ELECTRON TRANSPORT COMPLEX PROTEIN RNFD"/>
    <property type="match status" value="1"/>
</dbReference>
<keyword evidence="1 10" id="KW-0813">Transport</keyword>
<evidence type="ECO:0000256" key="5">
    <source>
        <dbReference type="ARBA" id="ARBA00022692"/>
    </source>
</evidence>
<keyword evidence="8 10" id="KW-1133">Transmembrane helix</keyword>
<dbReference type="EC" id="7.-.-.-" evidence="10"/>
<dbReference type="RefSeq" id="WP_034833422.1">
    <property type="nucleotide sequence ID" value="NZ_JOKH01000001.1"/>
</dbReference>
<accession>A0A081NM61</accession>
<keyword evidence="10" id="KW-0997">Cell inner membrane</keyword>
<evidence type="ECO:0000313" key="11">
    <source>
        <dbReference type="EMBL" id="KEQ19534.1"/>
    </source>
</evidence>
<evidence type="ECO:0000256" key="8">
    <source>
        <dbReference type="ARBA" id="ARBA00022989"/>
    </source>
</evidence>
<comment type="subcellular location">
    <subcellularLocation>
        <location evidence="10">Cell inner membrane</location>
        <topology evidence="10">Multi-pass membrane protein</topology>
    </subcellularLocation>
</comment>
<dbReference type="STRING" id="1137799.GZ78_06360"/>
<dbReference type="Proteomes" id="UP000028073">
    <property type="component" value="Unassembled WGS sequence"/>
</dbReference>
<dbReference type="GO" id="GO:0055085">
    <property type="term" value="P:transmembrane transport"/>
    <property type="evidence" value="ECO:0007669"/>
    <property type="project" value="InterPro"/>
</dbReference>
<keyword evidence="6 10" id="KW-1278">Translocase</keyword>
<evidence type="ECO:0000256" key="3">
    <source>
        <dbReference type="ARBA" id="ARBA00022630"/>
    </source>
</evidence>
<dbReference type="OrthoDB" id="9776359at2"/>
<comment type="subunit">
    <text evidence="10">The complex is composed of six subunits: RnfA, RnfB, RnfC, RnfD, RnfE and RnfG.</text>
</comment>
<dbReference type="InterPro" id="IPR011303">
    <property type="entry name" value="RnfD_bac"/>
</dbReference>
<gene>
    <name evidence="10" type="primary">rnfD</name>
    <name evidence="11" type="ORF">GZ78_06360</name>
</gene>
<feature type="transmembrane region" description="Helical" evidence="10">
    <location>
        <begin position="238"/>
        <end position="256"/>
    </location>
</feature>
<evidence type="ECO:0000256" key="7">
    <source>
        <dbReference type="ARBA" id="ARBA00022982"/>
    </source>
</evidence>
<feature type="transmembrane region" description="Helical" evidence="10">
    <location>
        <begin position="321"/>
        <end position="339"/>
    </location>
</feature>
<feature type="transmembrane region" description="Helical" evidence="10">
    <location>
        <begin position="268"/>
        <end position="286"/>
    </location>
</feature>
<dbReference type="AlphaFoldDB" id="A0A081NM61"/>
<dbReference type="PANTHER" id="PTHR30578:SF0">
    <property type="entry name" value="ION-TRANSLOCATING OXIDOREDUCTASE COMPLEX SUBUNIT D"/>
    <property type="match status" value="1"/>
</dbReference>
<dbReference type="eggNOG" id="COG4658">
    <property type="taxonomic scope" value="Bacteria"/>
</dbReference>
<keyword evidence="12" id="KW-1185">Reference proteome</keyword>
<dbReference type="NCBIfam" id="TIGR01946">
    <property type="entry name" value="rnfD"/>
    <property type="match status" value="1"/>
</dbReference>
<feature type="transmembrane region" description="Helical" evidence="10">
    <location>
        <begin position="20"/>
        <end position="38"/>
    </location>
</feature>
<evidence type="ECO:0000256" key="9">
    <source>
        <dbReference type="ARBA" id="ARBA00023136"/>
    </source>
</evidence>
<dbReference type="Pfam" id="PF03116">
    <property type="entry name" value="NQR2_RnfD_RnfE"/>
    <property type="match status" value="1"/>
</dbReference>
<comment type="cofactor">
    <cofactor evidence="10">
        <name>FMN</name>
        <dbReference type="ChEBI" id="CHEBI:58210"/>
    </cofactor>
</comment>
<feature type="transmembrane region" description="Helical" evidence="10">
    <location>
        <begin position="69"/>
        <end position="89"/>
    </location>
</feature>
<name>A0A081NM61_9GAMM</name>
<protein>
    <recommendedName>
        <fullName evidence="10">Ion-translocating oxidoreductase complex subunit D</fullName>
        <ecNumber evidence="10">7.-.-.-</ecNumber>
    </recommendedName>
    <alternativeName>
        <fullName evidence="10">Rnf electron transport complex subunit D</fullName>
    </alternativeName>
</protein>
<dbReference type="EMBL" id="JOKH01000001">
    <property type="protein sequence ID" value="KEQ19534.1"/>
    <property type="molecule type" value="Genomic_DNA"/>
</dbReference>
<dbReference type="GO" id="GO:0005886">
    <property type="term" value="C:plasma membrane"/>
    <property type="evidence" value="ECO:0007669"/>
    <property type="project" value="UniProtKB-SubCell"/>
</dbReference>
<comment type="caution">
    <text evidence="11">The sequence shown here is derived from an EMBL/GenBank/DDBJ whole genome shotgun (WGS) entry which is preliminary data.</text>
</comment>
<evidence type="ECO:0000256" key="1">
    <source>
        <dbReference type="ARBA" id="ARBA00022448"/>
    </source>
</evidence>
<dbReference type="InterPro" id="IPR004338">
    <property type="entry name" value="NqrB/RnfD"/>
</dbReference>
<reference evidence="11 12" key="1">
    <citation type="submission" date="2014-06" db="EMBL/GenBank/DDBJ databases">
        <title>Whole Genome Sequences of Three Symbiotic Endozoicomonas Bacteria.</title>
        <authorList>
            <person name="Neave M.J."/>
            <person name="Apprill A."/>
            <person name="Voolstra C.R."/>
        </authorList>
    </citation>
    <scope>NUCLEOTIDE SEQUENCE [LARGE SCALE GENOMIC DNA]</scope>
    <source>
        <strain evidence="11 12">DSM 25634</strain>
    </source>
</reference>
<feature type="transmembrane region" description="Helical" evidence="10">
    <location>
        <begin position="95"/>
        <end position="113"/>
    </location>
</feature>
<evidence type="ECO:0000313" key="12">
    <source>
        <dbReference type="Proteomes" id="UP000028073"/>
    </source>
</evidence>
<sequence length="357" mass="38619">MTLVRQTSPHARGPNRTQQVMKLVLLATVPGLAMQTVFFGWGTLINLAWCVLIALGSEALILNIRRRPISFYLSDGSAIVTAVLLALALPPLAPWWLTLVGVSFAIIIGKQLYGGLGNNPFNPAMLGYVLLLISFPQEMTQWLPPLGSETGADGHTAVKSFSDALFTIFPLLGQPINIDAISMATPLDVVRENSSLTMKELWSVDPALQYFAGRGWLWINMAYLAGGLFLIYKKVFTWHAPVGMLGAILVMSTLFWGGTGSGSHGSPLFHLFSGATMLGAFFIITDPVSSATSNKGKLIFGAGIGILVYLIRAWGGYPDGVAFATLLMNMAAPMIDYYTQPRTYGHKKPNKGLPKQP</sequence>
<keyword evidence="3 10" id="KW-0285">Flavoprotein</keyword>
<keyword evidence="9 10" id="KW-0472">Membrane</keyword>
<feature type="modified residue" description="FMN phosphoryl threonine" evidence="10">
    <location>
        <position position="185"/>
    </location>
</feature>
<evidence type="ECO:0000256" key="6">
    <source>
        <dbReference type="ARBA" id="ARBA00022967"/>
    </source>
</evidence>
<evidence type="ECO:0000256" key="10">
    <source>
        <dbReference type="HAMAP-Rule" id="MF_00462"/>
    </source>
</evidence>
<feature type="transmembrane region" description="Helical" evidence="10">
    <location>
        <begin position="44"/>
        <end position="62"/>
    </location>
</feature>
<comment type="similarity">
    <text evidence="10">Belongs to the NqrB/RnfD family.</text>
</comment>
<comment type="function">
    <text evidence="10">Part of a membrane-bound complex that couples electron transfer with translocation of ions across the membrane.</text>
</comment>
<organism evidence="11 12">
    <name type="scientific">Endozoicomonas numazuensis</name>
    <dbReference type="NCBI Taxonomy" id="1137799"/>
    <lineage>
        <taxon>Bacteria</taxon>
        <taxon>Pseudomonadati</taxon>
        <taxon>Pseudomonadota</taxon>
        <taxon>Gammaproteobacteria</taxon>
        <taxon>Oceanospirillales</taxon>
        <taxon>Endozoicomonadaceae</taxon>
        <taxon>Endozoicomonas</taxon>
    </lineage>
</organism>
<feature type="transmembrane region" description="Helical" evidence="10">
    <location>
        <begin position="298"/>
        <end position="315"/>
    </location>
</feature>